<dbReference type="PANTHER" id="PTHR31901">
    <property type="entry name" value="GH3 DOMAIN-CONTAINING PROTEIN"/>
    <property type="match status" value="1"/>
</dbReference>
<dbReference type="EMBL" id="LR862136">
    <property type="protein sequence ID" value="CAD1842608.1"/>
    <property type="molecule type" value="Genomic_DNA"/>
</dbReference>
<name>A0A6V7QHU1_ANACO</name>
<reference evidence="1" key="1">
    <citation type="submission" date="2020-07" db="EMBL/GenBank/DDBJ databases">
        <authorList>
            <person name="Lin J."/>
        </authorList>
    </citation>
    <scope>NUCLEOTIDE SEQUENCE</scope>
</reference>
<accession>A0A6V7QHU1</accession>
<evidence type="ECO:0000313" key="1">
    <source>
        <dbReference type="EMBL" id="CAD1842608.1"/>
    </source>
</evidence>
<sequence length="232" mass="25293">MLCGLLLSADVLRIGIVFASGVLHALHFLRPHWPQLCHDLSTGTLSPAVVTDPSLREAMLCGLLLSADVLRIGVVFASGVLRALRFLRLHWPQLCHDLSTGTLSLAVVTDPSLREASESSWIRTSPTFCPEREQESEQHLAQMLCGLLLSADVLRIGVVFASGVLRALCFLRLHWPQLCHDLSTGTLSPAVVTDPSLREAVGELLDQNKLLINEINQNHESRTPTISAGMLA</sequence>
<dbReference type="AlphaFoldDB" id="A0A6V7QHU1"/>
<dbReference type="PANTHER" id="PTHR31901:SF96">
    <property type="entry name" value="INDOLE-3-ACETIC ACID-AMIDO SYNTHETASE GH3.1-RELATED"/>
    <property type="match status" value="1"/>
</dbReference>
<gene>
    <name evidence="1" type="ORF">CB5_LOCUS25819</name>
</gene>
<dbReference type="GO" id="GO:0016881">
    <property type="term" value="F:acid-amino acid ligase activity"/>
    <property type="evidence" value="ECO:0007669"/>
    <property type="project" value="TreeGrafter"/>
</dbReference>
<dbReference type="Pfam" id="PF03321">
    <property type="entry name" value="GH3"/>
    <property type="match status" value="2"/>
</dbReference>
<dbReference type="GO" id="GO:0005737">
    <property type="term" value="C:cytoplasm"/>
    <property type="evidence" value="ECO:0007669"/>
    <property type="project" value="TreeGrafter"/>
</dbReference>
<proteinExistence type="predicted"/>
<dbReference type="InterPro" id="IPR004993">
    <property type="entry name" value="GH3"/>
</dbReference>
<organism evidence="1">
    <name type="scientific">Ananas comosus var. bracteatus</name>
    <name type="common">red pineapple</name>
    <dbReference type="NCBI Taxonomy" id="296719"/>
    <lineage>
        <taxon>Eukaryota</taxon>
        <taxon>Viridiplantae</taxon>
        <taxon>Streptophyta</taxon>
        <taxon>Embryophyta</taxon>
        <taxon>Tracheophyta</taxon>
        <taxon>Spermatophyta</taxon>
        <taxon>Magnoliopsida</taxon>
        <taxon>Liliopsida</taxon>
        <taxon>Poales</taxon>
        <taxon>Bromeliaceae</taxon>
        <taxon>Bromelioideae</taxon>
        <taxon>Ananas</taxon>
    </lineage>
</organism>
<protein>
    <submittedName>
        <fullName evidence="1">Uncharacterized protein</fullName>
    </submittedName>
</protein>